<dbReference type="Proteomes" id="UP001153636">
    <property type="component" value="Chromosome 20"/>
</dbReference>
<feature type="chain" id="PRO_5040385840" evidence="1">
    <location>
        <begin position="22"/>
        <end position="100"/>
    </location>
</feature>
<name>A0A9P0CSD2_9CUCU</name>
<keyword evidence="3" id="KW-1185">Reference proteome</keyword>
<sequence length="100" mass="10673">MIKIFFFLLVLTTCSILVSLGQQNLFACPPSLCKLTSCSAPICFKDEILVPKGGICGCCDDCYTKLYAGQTCRYPFLGVGPFKGICVGGLICGNNNKCGN</sequence>
<evidence type="ECO:0000313" key="3">
    <source>
        <dbReference type="Proteomes" id="UP001153636"/>
    </source>
</evidence>
<gene>
    <name evidence="2" type="ORF">PSYICH_LOCUS7991</name>
</gene>
<evidence type="ECO:0000313" key="2">
    <source>
        <dbReference type="EMBL" id="CAH1107206.1"/>
    </source>
</evidence>
<protein>
    <submittedName>
        <fullName evidence="2">Uncharacterized protein</fullName>
    </submittedName>
</protein>
<dbReference type="AlphaFoldDB" id="A0A9P0CSD2"/>
<keyword evidence="1" id="KW-0732">Signal</keyword>
<feature type="signal peptide" evidence="1">
    <location>
        <begin position="1"/>
        <end position="21"/>
    </location>
</feature>
<organism evidence="2 3">
    <name type="scientific">Psylliodes chrysocephalus</name>
    <dbReference type="NCBI Taxonomy" id="3402493"/>
    <lineage>
        <taxon>Eukaryota</taxon>
        <taxon>Metazoa</taxon>
        <taxon>Ecdysozoa</taxon>
        <taxon>Arthropoda</taxon>
        <taxon>Hexapoda</taxon>
        <taxon>Insecta</taxon>
        <taxon>Pterygota</taxon>
        <taxon>Neoptera</taxon>
        <taxon>Endopterygota</taxon>
        <taxon>Coleoptera</taxon>
        <taxon>Polyphaga</taxon>
        <taxon>Cucujiformia</taxon>
        <taxon>Chrysomeloidea</taxon>
        <taxon>Chrysomelidae</taxon>
        <taxon>Galerucinae</taxon>
        <taxon>Alticini</taxon>
        <taxon>Psylliodes</taxon>
    </lineage>
</organism>
<dbReference type="EMBL" id="OV651832">
    <property type="protein sequence ID" value="CAH1107206.1"/>
    <property type="molecule type" value="Genomic_DNA"/>
</dbReference>
<dbReference type="OrthoDB" id="6728452at2759"/>
<reference evidence="2" key="1">
    <citation type="submission" date="2022-01" db="EMBL/GenBank/DDBJ databases">
        <authorList>
            <person name="King R."/>
        </authorList>
    </citation>
    <scope>NUCLEOTIDE SEQUENCE</scope>
</reference>
<accession>A0A9P0CSD2</accession>
<proteinExistence type="predicted"/>
<evidence type="ECO:0000256" key="1">
    <source>
        <dbReference type="SAM" id="SignalP"/>
    </source>
</evidence>